<proteinExistence type="predicted"/>
<sequence length="64" mass="7249">RISNKIPSSWISDSGISWANEWDISTLLHVDDIQIEWGESSGNKMDLWDEQGGNYISCFSVNCI</sequence>
<gene>
    <name evidence="1" type="ORF">S01H4_30763</name>
</gene>
<organism evidence="1">
    <name type="scientific">marine sediment metagenome</name>
    <dbReference type="NCBI Taxonomy" id="412755"/>
    <lineage>
        <taxon>unclassified sequences</taxon>
        <taxon>metagenomes</taxon>
        <taxon>ecological metagenomes</taxon>
    </lineage>
</organism>
<reference evidence="1" key="1">
    <citation type="journal article" date="2014" name="Front. Microbiol.">
        <title>High frequency of phylogenetically diverse reductive dehalogenase-homologous genes in deep subseafloor sedimentary metagenomes.</title>
        <authorList>
            <person name="Kawai M."/>
            <person name="Futagami T."/>
            <person name="Toyoda A."/>
            <person name="Takaki Y."/>
            <person name="Nishi S."/>
            <person name="Hori S."/>
            <person name="Arai W."/>
            <person name="Tsubouchi T."/>
            <person name="Morono Y."/>
            <person name="Uchiyama I."/>
            <person name="Ito T."/>
            <person name="Fujiyama A."/>
            <person name="Inagaki F."/>
            <person name="Takami H."/>
        </authorList>
    </citation>
    <scope>NUCLEOTIDE SEQUENCE</scope>
    <source>
        <strain evidence="1">Expedition CK06-06</strain>
    </source>
</reference>
<name>X1ATX5_9ZZZZ</name>
<feature type="non-terminal residue" evidence="1">
    <location>
        <position position="1"/>
    </location>
</feature>
<protein>
    <submittedName>
        <fullName evidence="1">Uncharacterized protein</fullName>
    </submittedName>
</protein>
<accession>X1ATX5</accession>
<dbReference type="EMBL" id="BART01015906">
    <property type="protein sequence ID" value="GAG75738.1"/>
    <property type="molecule type" value="Genomic_DNA"/>
</dbReference>
<dbReference type="AlphaFoldDB" id="X1ATX5"/>
<evidence type="ECO:0000313" key="1">
    <source>
        <dbReference type="EMBL" id="GAG75738.1"/>
    </source>
</evidence>
<comment type="caution">
    <text evidence="1">The sequence shown here is derived from an EMBL/GenBank/DDBJ whole genome shotgun (WGS) entry which is preliminary data.</text>
</comment>